<dbReference type="GO" id="GO:0000271">
    <property type="term" value="P:polysaccharide biosynthetic process"/>
    <property type="evidence" value="ECO:0007669"/>
    <property type="project" value="TreeGrafter"/>
</dbReference>
<dbReference type="CDD" id="cd00616">
    <property type="entry name" value="AHBA_syn"/>
    <property type="match status" value="1"/>
</dbReference>
<reference evidence="1" key="1">
    <citation type="submission" date="2016-10" db="EMBL/GenBank/DDBJ databases">
        <title>Sequence of Gallionella enrichment culture.</title>
        <authorList>
            <person name="Poehlein A."/>
            <person name="Muehling M."/>
            <person name="Daniel R."/>
        </authorList>
    </citation>
    <scope>NUCLEOTIDE SEQUENCE</scope>
</reference>
<gene>
    <name evidence="1" type="primary">arnB_11</name>
    <name evidence="1" type="ORF">GALL_226530</name>
</gene>
<keyword evidence="1" id="KW-0032">Aminotransferase</keyword>
<dbReference type="Pfam" id="PF01041">
    <property type="entry name" value="DegT_DnrJ_EryC1"/>
    <property type="match status" value="1"/>
</dbReference>
<dbReference type="PANTHER" id="PTHR30244:SF34">
    <property type="entry name" value="DTDP-4-AMINO-4,6-DIDEOXYGALACTOSE TRANSAMINASE"/>
    <property type="match status" value="1"/>
</dbReference>
<keyword evidence="1" id="KW-0808">Transferase</keyword>
<accession>A0A1J5RHX3</accession>
<dbReference type="SUPFAM" id="SSF53383">
    <property type="entry name" value="PLP-dependent transferases"/>
    <property type="match status" value="1"/>
</dbReference>
<evidence type="ECO:0000313" key="1">
    <source>
        <dbReference type="EMBL" id="OIQ95385.1"/>
    </source>
</evidence>
<sequence>MNHPMKTRVIPHARASIGEEEIDAVVGTLRSGWLTGGPMVLAFEQAVSAYLGGPQAVSTNSNTMGLLITLKALGIGPGDEVIIPTNTFVATAMSAHHLGATVVPVDIDPHTLSLAPDRVAAALTPRSRCLLPVHLGGLPCDMEPLHALAARHGLRLVEDAAHALSASRGGEAVGAAHRSDATVFSFYATKTITCGEGGMVTTQNADLAARLRRLRHHGIDRDAFNRQESRSWDYDVVEDGYKANMTDIAAAIGLAQLRKLPALQARRQAIAHRYREAFAPLPLHLPTAPPAGDSHAWHLFIIRLRPEAPLDRDGFMLAMQRRGIQCGLHYIPLHRHSFWRQRLGLTPQAFPVAEEVFASSVTLPLYAAMSDDDVTYVIETVGDLLSC</sequence>
<dbReference type="GO" id="GO:0030170">
    <property type="term" value="F:pyridoxal phosphate binding"/>
    <property type="evidence" value="ECO:0007669"/>
    <property type="project" value="TreeGrafter"/>
</dbReference>
<name>A0A1J5RHX3_9ZZZZ</name>
<proteinExistence type="predicted"/>
<dbReference type="Gene3D" id="3.90.1150.10">
    <property type="entry name" value="Aspartate Aminotransferase, domain 1"/>
    <property type="match status" value="1"/>
</dbReference>
<dbReference type="PANTHER" id="PTHR30244">
    <property type="entry name" value="TRANSAMINASE"/>
    <property type="match status" value="1"/>
</dbReference>
<dbReference type="AlphaFoldDB" id="A0A1J5RHX3"/>
<dbReference type="GO" id="GO:0099620">
    <property type="term" value="F:UDP-4-amino-4-deoxy-L-arabinose aminotransferase"/>
    <property type="evidence" value="ECO:0007669"/>
    <property type="project" value="UniProtKB-EC"/>
</dbReference>
<comment type="caution">
    <text evidence="1">The sequence shown here is derived from an EMBL/GenBank/DDBJ whole genome shotgun (WGS) entry which is preliminary data.</text>
</comment>
<dbReference type="InterPro" id="IPR000653">
    <property type="entry name" value="DegT/StrS_aminotransferase"/>
</dbReference>
<dbReference type="EMBL" id="MLJW01000168">
    <property type="protein sequence ID" value="OIQ95385.1"/>
    <property type="molecule type" value="Genomic_DNA"/>
</dbReference>
<dbReference type="InterPro" id="IPR015422">
    <property type="entry name" value="PyrdxlP-dep_Trfase_small"/>
</dbReference>
<dbReference type="InterPro" id="IPR015421">
    <property type="entry name" value="PyrdxlP-dep_Trfase_major"/>
</dbReference>
<dbReference type="EC" id="2.6.1.87" evidence="1"/>
<organism evidence="1">
    <name type="scientific">mine drainage metagenome</name>
    <dbReference type="NCBI Taxonomy" id="410659"/>
    <lineage>
        <taxon>unclassified sequences</taxon>
        <taxon>metagenomes</taxon>
        <taxon>ecological metagenomes</taxon>
    </lineage>
</organism>
<protein>
    <submittedName>
        <fullName evidence="1">UDP-4-amino-4-deoxy-L-arabinose--oxoglutarate aminotransferase</fullName>
        <ecNumber evidence="1">2.6.1.87</ecNumber>
    </submittedName>
</protein>
<dbReference type="PIRSF" id="PIRSF000390">
    <property type="entry name" value="PLP_StrS"/>
    <property type="match status" value="1"/>
</dbReference>
<dbReference type="InterPro" id="IPR015424">
    <property type="entry name" value="PyrdxlP-dep_Trfase"/>
</dbReference>
<dbReference type="Gene3D" id="3.40.640.10">
    <property type="entry name" value="Type I PLP-dependent aspartate aminotransferase-like (Major domain)"/>
    <property type="match status" value="1"/>
</dbReference>